<evidence type="ECO:0000313" key="2">
    <source>
        <dbReference type="Proteomes" id="UP001153678"/>
    </source>
</evidence>
<dbReference type="EMBL" id="CAMKVN010001016">
    <property type="protein sequence ID" value="CAI2173085.1"/>
    <property type="molecule type" value="Genomic_DNA"/>
</dbReference>
<comment type="caution">
    <text evidence="1">The sequence shown here is derived from an EMBL/GenBank/DDBJ whole genome shotgun (WGS) entry which is preliminary data.</text>
</comment>
<evidence type="ECO:0000313" key="1">
    <source>
        <dbReference type="EMBL" id="CAI2173085.1"/>
    </source>
</evidence>
<proteinExistence type="predicted"/>
<gene>
    <name evidence="1" type="ORF">FWILDA_LOCUS5907</name>
</gene>
<accession>A0A9W4SLK8</accession>
<protein>
    <submittedName>
        <fullName evidence="1">5488_t:CDS:1</fullName>
    </submittedName>
</protein>
<reference evidence="1" key="1">
    <citation type="submission" date="2022-08" db="EMBL/GenBank/DDBJ databases">
        <authorList>
            <person name="Kallberg Y."/>
            <person name="Tangrot J."/>
            <person name="Rosling A."/>
        </authorList>
    </citation>
    <scope>NUCLEOTIDE SEQUENCE</scope>
    <source>
        <strain evidence="1">Wild A</strain>
    </source>
</reference>
<name>A0A9W4SLK8_9GLOM</name>
<keyword evidence="2" id="KW-1185">Reference proteome</keyword>
<dbReference type="OrthoDB" id="3257409at2759"/>
<dbReference type="AlphaFoldDB" id="A0A9W4SLK8"/>
<organism evidence="1 2">
    <name type="scientific">Funneliformis geosporum</name>
    <dbReference type="NCBI Taxonomy" id="1117311"/>
    <lineage>
        <taxon>Eukaryota</taxon>
        <taxon>Fungi</taxon>
        <taxon>Fungi incertae sedis</taxon>
        <taxon>Mucoromycota</taxon>
        <taxon>Glomeromycotina</taxon>
        <taxon>Glomeromycetes</taxon>
        <taxon>Glomerales</taxon>
        <taxon>Glomeraceae</taxon>
        <taxon>Funneliformis</taxon>
    </lineage>
</organism>
<dbReference type="Proteomes" id="UP001153678">
    <property type="component" value="Unassembled WGS sequence"/>
</dbReference>
<sequence>MMIKTVLCTCIWCLQESSDKNTSISHIPIASSSTTIMNPLSTSSLSLYANVSISRQANQNNGNQDYNNKNVISEKTVIRSHMMSDKKDQLKILEDEEEGGEDNEGSQDSHIIYDKLFNNDQFEVLEEDNDDDNEDSHIIFDEIFNEYQFEVLENDDDDDENNEEINKEEKNHEYNDKISEDLIKGLRLLQIKDRHNVSYASFNKILKVLEYPKSSIHKLRKFLGKIIPLESILIDCCMCSIY</sequence>